<gene>
    <name evidence="4" type="ORF">ALC57_02594</name>
</gene>
<protein>
    <recommendedName>
        <fullName evidence="3">ABC transporter domain-containing protein</fullName>
    </recommendedName>
</protein>
<evidence type="ECO:0000256" key="1">
    <source>
        <dbReference type="ARBA" id="ARBA00022741"/>
    </source>
</evidence>
<dbReference type="InterPro" id="IPR027417">
    <property type="entry name" value="P-loop_NTPase"/>
</dbReference>
<keyword evidence="1" id="KW-0547">Nucleotide-binding</keyword>
<sequence>MRFFDTNASGRVLNRFSKDTVDGILITQSINLIRWFQWGMRQSAEMENHMTSVERILEYSKIDTEPPLKSVPDKKPKSEWPQEGQIEFKNTFLRYAPLEPPLLKNLSFIGLHDLRSKINIISREPFLFSDSLRQNLDPFDSFTDEPLWRALEEVELKEMSLEVHINESGSNLSIGHRQLVGMAPAIVRNNPTLVLDEATANVEPQTNELIQTTIRKKIREVYSANDCSSTQHCYGQRSYLVMDAARTNSVKMLADHSEIMTETLERAMAPLMTIGEFFNLGMLEYPVGQLRTYIPCLTLVVLPRTLDVTARTFREFWVAPQEIFRFDNEKFLTPVGGKFFESSGSYVESSG</sequence>
<evidence type="ECO:0000259" key="3">
    <source>
        <dbReference type="Pfam" id="PF00005"/>
    </source>
</evidence>
<proteinExistence type="predicted"/>
<dbReference type="EMBL" id="KQ978838">
    <property type="protein sequence ID" value="KYN27995.1"/>
    <property type="molecule type" value="Genomic_DNA"/>
</dbReference>
<dbReference type="STRING" id="471704.A0A151JND5"/>
<dbReference type="GO" id="GO:0042626">
    <property type="term" value="F:ATPase-coupled transmembrane transporter activity"/>
    <property type="evidence" value="ECO:0007669"/>
    <property type="project" value="TreeGrafter"/>
</dbReference>
<dbReference type="SUPFAM" id="SSF52540">
    <property type="entry name" value="P-loop containing nucleoside triphosphate hydrolases"/>
    <property type="match status" value="1"/>
</dbReference>
<keyword evidence="5" id="KW-1185">Reference proteome</keyword>
<reference evidence="4 5" key="1">
    <citation type="submission" date="2015-09" db="EMBL/GenBank/DDBJ databases">
        <title>Trachymyrmex cornetzi WGS genome.</title>
        <authorList>
            <person name="Nygaard S."/>
            <person name="Hu H."/>
            <person name="Boomsma J."/>
            <person name="Zhang G."/>
        </authorList>
    </citation>
    <scope>NUCLEOTIDE SEQUENCE [LARGE SCALE GENOMIC DNA]</scope>
    <source>
        <strain evidence="4">Tcor2-1</strain>
        <tissue evidence="4">Whole body</tissue>
    </source>
</reference>
<dbReference type="InterPro" id="IPR050173">
    <property type="entry name" value="ABC_transporter_C-like"/>
</dbReference>
<dbReference type="PANTHER" id="PTHR24223">
    <property type="entry name" value="ATP-BINDING CASSETTE SUB-FAMILY C"/>
    <property type="match status" value="1"/>
</dbReference>
<keyword evidence="2" id="KW-0067">ATP-binding</keyword>
<accession>A0A151JND5</accession>
<dbReference type="GO" id="GO:0016887">
    <property type="term" value="F:ATP hydrolysis activity"/>
    <property type="evidence" value="ECO:0007669"/>
    <property type="project" value="InterPro"/>
</dbReference>
<dbReference type="Proteomes" id="UP000078492">
    <property type="component" value="Unassembled WGS sequence"/>
</dbReference>
<evidence type="ECO:0000313" key="4">
    <source>
        <dbReference type="EMBL" id="KYN27995.1"/>
    </source>
</evidence>
<dbReference type="GO" id="GO:0005524">
    <property type="term" value="F:ATP binding"/>
    <property type="evidence" value="ECO:0007669"/>
    <property type="project" value="UniProtKB-KW"/>
</dbReference>
<evidence type="ECO:0000256" key="2">
    <source>
        <dbReference type="ARBA" id="ARBA00022840"/>
    </source>
</evidence>
<dbReference type="Gene3D" id="3.40.50.300">
    <property type="entry name" value="P-loop containing nucleotide triphosphate hydrolases"/>
    <property type="match status" value="1"/>
</dbReference>
<evidence type="ECO:0000313" key="5">
    <source>
        <dbReference type="Proteomes" id="UP000078492"/>
    </source>
</evidence>
<name>A0A151JND5_9HYME</name>
<dbReference type="InterPro" id="IPR003439">
    <property type="entry name" value="ABC_transporter-like_ATP-bd"/>
</dbReference>
<dbReference type="AlphaFoldDB" id="A0A151JND5"/>
<organism evidence="4 5">
    <name type="scientific">Trachymyrmex cornetzi</name>
    <dbReference type="NCBI Taxonomy" id="471704"/>
    <lineage>
        <taxon>Eukaryota</taxon>
        <taxon>Metazoa</taxon>
        <taxon>Ecdysozoa</taxon>
        <taxon>Arthropoda</taxon>
        <taxon>Hexapoda</taxon>
        <taxon>Insecta</taxon>
        <taxon>Pterygota</taxon>
        <taxon>Neoptera</taxon>
        <taxon>Endopterygota</taxon>
        <taxon>Hymenoptera</taxon>
        <taxon>Apocrita</taxon>
        <taxon>Aculeata</taxon>
        <taxon>Formicoidea</taxon>
        <taxon>Formicidae</taxon>
        <taxon>Myrmicinae</taxon>
        <taxon>Trachymyrmex</taxon>
    </lineage>
</organism>
<dbReference type="GO" id="GO:0016020">
    <property type="term" value="C:membrane"/>
    <property type="evidence" value="ECO:0007669"/>
    <property type="project" value="TreeGrafter"/>
</dbReference>
<dbReference type="Pfam" id="PF00005">
    <property type="entry name" value="ABC_tran"/>
    <property type="match status" value="1"/>
</dbReference>
<feature type="domain" description="ABC transporter" evidence="3">
    <location>
        <begin position="79"/>
        <end position="200"/>
    </location>
</feature>